<keyword evidence="6 7" id="KW-0472">Membrane</keyword>
<feature type="domain" description="VTT" evidence="8">
    <location>
        <begin position="39"/>
        <end position="162"/>
    </location>
</feature>
<evidence type="ECO:0000313" key="10">
    <source>
        <dbReference type="Proteomes" id="UP000092596"/>
    </source>
</evidence>
<evidence type="ECO:0000256" key="2">
    <source>
        <dbReference type="ARBA" id="ARBA00010792"/>
    </source>
</evidence>
<evidence type="ECO:0000256" key="5">
    <source>
        <dbReference type="ARBA" id="ARBA00022989"/>
    </source>
</evidence>
<dbReference type="STRING" id="1630135.DAD186_06450"/>
<dbReference type="KEGG" id="dva:DAD186_06450"/>
<gene>
    <name evidence="9" type="ORF">DAD186_06450</name>
</gene>
<feature type="transmembrane region" description="Helical" evidence="7">
    <location>
        <begin position="12"/>
        <end position="39"/>
    </location>
</feature>
<evidence type="ECO:0000256" key="3">
    <source>
        <dbReference type="ARBA" id="ARBA00022475"/>
    </source>
</evidence>
<feature type="transmembrane region" description="Helical" evidence="7">
    <location>
        <begin position="59"/>
        <end position="80"/>
    </location>
</feature>
<dbReference type="PANTHER" id="PTHR30353">
    <property type="entry name" value="INNER MEMBRANE PROTEIN DEDA-RELATED"/>
    <property type="match status" value="1"/>
</dbReference>
<proteinExistence type="inferred from homology"/>
<keyword evidence="4 7" id="KW-0812">Transmembrane</keyword>
<evidence type="ECO:0000256" key="4">
    <source>
        <dbReference type="ARBA" id="ARBA00022692"/>
    </source>
</evidence>
<feature type="transmembrane region" description="Helical" evidence="7">
    <location>
        <begin position="177"/>
        <end position="198"/>
    </location>
</feature>
<reference evidence="9 10" key="1">
    <citation type="submission" date="2015-06" db="EMBL/GenBank/DDBJ databases">
        <title>Investigation of pathophysiology for high-risk pregnancy and development of treatment modality based on it.</title>
        <authorList>
            <person name="Kim B.-C."/>
            <person name="Lim S."/>
        </authorList>
    </citation>
    <scope>NUCLEOTIDE SEQUENCE [LARGE SCALE GENOMIC DNA]</scope>
    <source>
        <strain evidence="9 10">AD1-86</strain>
    </source>
</reference>
<keyword evidence="5 7" id="KW-1133">Transmembrane helix</keyword>
<dbReference type="GO" id="GO:0005886">
    <property type="term" value="C:plasma membrane"/>
    <property type="evidence" value="ECO:0007669"/>
    <property type="project" value="UniProtKB-SubCell"/>
</dbReference>
<evidence type="ECO:0000256" key="6">
    <source>
        <dbReference type="ARBA" id="ARBA00023136"/>
    </source>
</evidence>
<dbReference type="AlphaFoldDB" id="A0A1B0ZGR4"/>
<dbReference type="EMBL" id="CP012117">
    <property type="protein sequence ID" value="ANP27195.1"/>
    <property type="molecule type" value="Genomic_DNA"/>
</dbReference>
<dbReference type="PANTHER" id="PTHR30353:SF0">
    <property type="entry name" value="TRANSMEMBRANE PROTEIN"/>
    <property type="match status" value="1"/>
</dbReference>
<dbReference type="InterPro" id="IPR032816">
    <property type="entry name" value="VTT_dom"/>
</dbReference>
<sequence length="212" mass="22998">MHLSDLMDATTLLQNFGGWALGGIALIIFIESGVLFPFLPGDSMLVTAAILRDQLGLNVPILVGVAIVAAFLGDQVGFWLGHRFGRKLFKPDAKILITEHLEQAEAFFLKYGPLALVLGRFIPIVRTYIPVAAGTAEMPYKKFVGWNVTGAVLWIVSMVGIGVLLGDIPGIADRIDMIAIVIVLVSVTPVVISAMINWRKSKKTPAQELMED</sequence>
<dbReference type="InterPro" id="IPR032818">
    <property type="entry name" value="DedA-like"/>
</dbReference>
<name>A0A1B0ZGR4_9MICO</name>
<comment type="similarity">
    <text evidence="2 7">Belongs to the DedA family.</text>
</comment>
<evidence type="ECO:0000256" key="1">
    <source>
        <dbReference type="ARBA" id="ARBA00004651"/>
    </source>
</evidence>
<dbReference type="PATRIC" id="fig|1630135.4.peg.644"/>
<accession>A0A1B0ZGR4</accession>
<evidence type="ECO:0000313" key="9">
    <source>
        <dbReference type="EMBL" id="ANP27195.1"/>
    </source>
</evidence>
<feature type="transmembrane region" description="Helical" evidence="7">
    <location>
        <begin position="143"/>
        <end position="165"/>
    </location>
</feature>
<organism evidence="9 10">
    <name type="scientific">Dermabacter vaginalis</name>
    <dbReference type="NCBI Taxonomy" id="1630135"/>
    <lineage>
        <taxon>Bacteria</taxon>
        <taxon>Bacillati</taxon>
        <taxon>Actinomycetota</taxon>
        <taxon>Actinomycetes</taxon>
        <taxon>Micrococcales</taxon>
        <taxon>Dermabacteraceae</taxon>
        <taxon>Dermabacter</taxon>
    </lineage>
</organism>
<evidence type="ECO:0000259" key="8">
    <source>
        <dbReference type="Pfam" id="PF09335"/>
    </source>
</evidence>
<dbReference type="Pfam" id="PF09335">
    <property type="entry name" value="VTT_dom"/>
    <property type="match status" value="1"/>
</dbReference>
<comment type="subcellular location">
    <subcellularLocation>
        <location evidence="1 7">Cell membrane</location>
        <topology evidence="1 7">Multi-pass membrane protein</topology>
    </subcellularLocation>
</comment>
<keyword evidence="3 7" id="KW-1003">Cell membrane</keyword>
<dbReference type="Proteomes" id="UP000092596">
    <property type="component" value="Chromosome"/>
</dbReference>
<protein>
    <submittedName>
        <fullName evidence="9">Alkaline phosphatase</fullName>
    </submittedName>
</protein>
<evidence type="ECO:0000256" key="7">
    <source>
        <dbReference type="RuleBase" id="RU367016"/>
    </source>
</evidence>